<proteinExistence type="predicted"/>
<feature type="compositionally biased region" description="Polar residues" evidence="1">
    <location>
        <begin position="302"/>
        <end position="312"/>
    </location>
</feature>
<evidence type="ECO:0000313" key="4">
    <source>
        <dbReference type="Proteomes" id="UP001142055"/>
    </source>
</evidence>
<feature type="region of interest" description="Disordered" evidence="1">
    <location>
        <begin position="294"/>
        <end position="334"/>
    </location>
</feature>
<feature type="transmembrane region" description="Helical" evidence="2">
    <location>
        <begin position="71"/>
        <end position="96"/>
    </location>
</feature>
<dbReference type="OMA" id="QMITVID"/>
<comment type="caution">
    <text evidence="3">The sequence shown here is derived from an EMBL/GenBank/DDBJ whole genome shotgun (WGS) entry which is preliminary data.</text>
</comment>
<evidence type="ECO:0000256" key="1">
    <source>
        <dbReference type="SAM" id="MobiDB-lite"/>
    </source>
</evidence>
<dbReference type="EMBL" id="JAPWDV010000002">
    <property type="protein sequence ID" value="KAJ6219503.1"/>
    <property type="molecule type" value="Genomic_DNA"/>
</dbReference>
<dbReference type="AlphaFoldDB" id="A0A9Q0RKR8"/>
<reference evidence="3" key="1">
    <citation type="submission" date="2022-12" db="EMBL/GenBank/DDBJ databases">
        <title>Genome assemblies of Blomia tropicalis.</title>
        <authorList>
            <person name="Cui Y."/>
        </authorList>
    </citation>
    <scope>NUCLEOTIDE SEQUENCE</scope>
    <source>
        <tissue evidence="3">Adult mites</tissue>
    </source>
</reference>
<keyword evidence="4" id="KW-1185">Reference proteome</keyword>
<feature type="compositionally biased region" description="Low complexity" evidence="1">
    <location>
        <begin position="14"/>
        <end position="29"/>
    </location>
</feature>
<protein>
    <submittedName>
        <fullName evidence="3">Uncharacterized protein</fullName>
    </submittedName>
</protein>
<sequence>MSSNDQSKLMNAIGIGSDSLDSSSSDDIIPMQRRSKQQTRQRAFSKRRYARGSSPSSSIFFKSNYSYGVYALAKIIFFTFVVGTLTLCLVLSYSLYNRLQLLQTNLDGLQSSKSNLPEEMHIIHSHLKVLDQNSTQINVKLAIALESITNLTTDIVQIQAKLQKITDSIEAAPTIAQLPKDVEDLKKVVADLGSKIASDDKEVKLAREQQVTQDGRMTTLENKLKLLESNISIIDNRTIDNGGLVDKFNEIYGATQNLISNVTDLRNELEQINISQKGLDKWRLEIENTIIPNHTSSKDELNSAQAPSSPTLHTRKKNLIQTAANSSNTDIPKM</sequence>
<keyword evidence="2" id="KW-0472">Membrane</keyword>
<feature type="compositionally biased region" description="Basic residues" evidence="1">
    <location>
        <begin position="33"/>
        <end position="50"/>
    </location>
</feature>
<keyword evidence="2" id="KW-1133">Transmembrane helix</keyword>
<gene>
    <name evidence="3" type="ORF">RDWZM_005315</name>
</gene>
<name>A0A9Q0RKR8_BLOTA</name>
<keyword evidence="2" id="KW-0812">Transmembrane</keyword>
<evidence type="ECO:0000313" key="3">
    <source>
        <dbReference type="EMBL" id="KAJ6219503.1"/>
    </source>
</evidence>
<feature type="compositionally biased region" description="Polar residues" evidence="1">
    <location>
        <begin position="319"/>
        <end position="334"/>
    </location>
</feature>
<organism evidence="3 4">
    <name type="scientific">Blomia tropicalis</name>
    <name type="common">Mite</name>
    <dbReference type="NCBI Taxonomy" id="40697"/>
    <lineage>
        <taxon>Eukaryota</taxon>
        <taxon>Metazoa</taxon>
        <taxon>Ecdysozoa</taxon>
        <taxon>Arthropoda</taxon>
        <taxon>Chelicerata</taxon>
        <taxon>Arachnida</taxon>
        <taxon>Acari</taxon>
        <taxon>Acariformes</taxon>
        <taxon>Sarcoptiformes</taxon>
        <taxon>Astigmata</taxon>
        <taxon>Glycyphagoidea</taxon>
        <taxon>Echimyopodidae</taxon>
        <taxon>Blomia</taxon>
    </lineage>
</organism>
<evidence type="ECO:0000256" key="2">
    <source>
        <dbReference type="SAM" id="Phobius"/>
    </source>
</evidence>
<dbReference type="Proteomes" id="UP001142055">
    <property type="component" value="Chromosome 2"/>
</dbReference>
<accession>A0A9Q0RKR8</accession>
<feature type="region of interest" description="Disordered" evidence="1">
    <location>
        <begin position="14"/>
        <end position="55"/>
    </location>
</feature>
<dbReference type="Gene3D" id="1.10.287.1490">
    <property type="match status" value="1"/>
</dbReference>